<dbReference type="Proteomes" id="UP000663829">
    <property type="component" value="Unassembled WGS sequence"/>
</dbReference>
<dbReference type="AlphaFoldDB" id="A0A813VLX7"/>
<protein>
    <recommendedName>
        <fullName evidence="6">Endonuclease/exonuclease/phosphatase domain-containing protein</fullName>
    </recommendedName>
</protein>
<gene>
    <name evidence="2" type="ORF">GPM918_LOCUS5542</name>
    <name evidence="1" type="ORF">OVA965_LOCUS919</name>
    <name evidence="4" type="ORF">SRO942_LOCUS5542</name>
    <name evidence="3" type="ORF">TMI583_LOCUS920</name>
</gene>
<dbReference type="EMBL" id="CAJOBC010000805">
    <property type="protein sequence ID" value="CAF3627910.1"/>
    <property type="molecule type" value="Genomic_DNA"/>
</dbReference>
<evidence type="ECO:0000313" key="1">
    <source>
        <dbReference type="EMBL" id="CAF0732678.1"/>
    </source>
</evidence>
<evidence type="ECO:0008006" key="6">
    <source>
        <dbReference type="Google" id="ProtNLM"/>
    </source>
</evidence>
<evidence type="ECO:0000313" key="3">
    <source>
        <dbReference type="EMBL" id="CAF3508564.1"/>
    </source>
</evidence>
<dbReference type="Proteomes" id="UP000682733">
    <property type="component" value="Unassembled WGS sequence"/>
</dbReference>
<dbReference type="OrthoDB" id="9999065at2759"/>
<dbReference type="EMBL" id="CAJNOK010000148">
    <property type="protein sequence ID" value="CAF0732678.1"/>
    <property type="molecule type" value="Genomic_DNA"/>
</dbReference>
<dbReference type="EMBL" id="CAJNOQ010000805">
    <property type="protein sequence ID" value="CAF0840550.1"/>
    <property type="molecule type" value="Genomic_DNA"/>
</dbReference>
<keyword evidence="5" id="KW-1185">Reference proteome</keyword>
<accession>A0A813VLX7</accession>
<proteinExistence type="predicted"/>
<dbReference type="Gene3D" id="3.60.10.10">
    <property type="entry name" value="Endonuclease/exonuclease/phosphatase"/>
    <property type="match status" value="1"/>
</dbReference>
<reference evidence="2" key="1">
    <citation type="submission" date="2021-02" db="EMBL/GenBank/DDBJ databases">
        <authorList>
            <person name="Nowell W R."/>
        </authorList>
    </citation>
    <scope>NUCLEOTIDE SEQUENCE</scope>
</reference>
<dbReference type="InterPro" id="IPR036691">
    <property type="entry name" value="Endo/exonu/phosph_ase_sf"/>
</dbReference>
<comment type="caution">
    <text evidence="2">The sequence shown here is derived from an EMBL/GenBank/DDBJ whole genome shotgun (WGS) entry which is preliminary data.</text>
</comment>
<evidence type="ECO:0000313" key="4">
    <source>
        <dbReference type="EMBL" id="CAF3627910.1"/>
    </source>
</evidence>
<dbReference type="SUPFAM" id="SSF56219">
    <property type="entry name" value="DNase I-like"/>
    <property type="match status" value="1"/>
</dbReference>
<evidence type="ECO:0000313" key="2">
    <source>
        <dbReference type="EMBL" id="CAF0840550.1"/>
    </source>
</evidence>
<organism evidence="2 5">
    <name type="scientific">Didymodactylos carnosus</name>
    <dbReference type="NCBI Taxonomy" id="1234261"/>
    <lineage>
        <taxon>Eukaryota</taxon>
        <taxon>Metazoa</taxon>
        <taxon>Spiralia</taxon>
        <taxon>Gnathifera</taxon>
        <taxon>Rotifera</taxon>
        <taxon>Eurotatoria</taxon>
        <taxon>Bdelloidea</taxon>
        <taxon>Philodinida</taxon>
        <taxon>Philodinidae</taxon>
        <taxon>Didymodactylos</taxon>
    </lineage>
</organism>
<dbReference type="Proteomes" id="UP000677228">
    <property type="component" value="Unassembled WGS sequence"/>
</dbReference>
<dbReference type="Proteomes" id="UP000681722">
    <property type="component" value="Unassembled WGS sequence"/>
</dbReference>
<evidence type="ECO:0000313" key="5">
    <source>
        <dbReference type="Proteomes" id="UP000663829"/>
    </source>
</evidence>
<name>A0A813VLX7_9BILA</name>
<dbReference type="EMBL" id="CAJOBA010000148">
    <property type="protein sequence ID" value="CAF3508564.1"/>
    <property type="molecule type" value="Genomic_DNA"/>
</dbReference>
<sequence>MTFNVQLYERVNGDKSIIAAFIQKYQPDILCRFDDVKYLNLINVRKNELKLLVDKYHPDLIVGDFNAETDVNFSKNILKNYDIYKNATQSKREKQFLDYYMSASNYLKSLNFKPAYTEQQVKQTSVFGGVPDWIWTKVGAEDVINFQIGDALSENLSDHNAVMVTFKIKS</sequence>